<protein>
    <submittedName>
        <fullName evidence="1">Uncharacterized protein</fullName>
    </submittedName>
</protein>
<organism evidence="1 2">
    <name type="scientific">Psychrosphaera saromensis</name>
    <dbReference type="NCBI Taxonomy" id="716813"/>
    <lineage>
        <taxon>Bacteria</taxon>
        <taxon>Pseudomonadati</taxon>
        <taxon>Pseudomonadota</taxon>
        <taxon>Gammaproteobacteria</taxon>
        <taxon>Alteromonadales</taxon>
        <taxon>Pseudoalteromonadaceae</taxon>
        <taxon>Psychrosphaera</taxon>
    </lineage>
</organism>
<gene>
    <name evidence="1" type="ORF">BTO11_13020</name>
</gene>
<evidence type="ECO:0000313" key="1">
    <source>
        <dbReference type="EMBL" id="PQJ54479.1"/>
    </source>
</evidence>
<dbReference type="Proteomes" id="UP000239007">
    <property type="component" value="Unassembled WGS sequence"/>
</dbReference>
<dbReference type="AlphaFoldDB" id="A0A2S7UXH9"/>
<evidence type="ECO:0000313" key="2">
    <source>
        <dbReference type="Proteomes" id="UP000239007"/>
    </source>
</evidence>
<sequence length="217" mass="24272">MIAVLTGDIVNSTKMSKQTYADVIKSLKGFLQDAHENYGAVGEIYRGDEFQIQYPNPIDALKSTLLIKLALHLSAYSTKPIQCTLSLAYGDYETYDEKPNTSSGPVFIESGRGLSKTQRGELSIHLKQQNAQQKNNQDDVILLTQFLNHLLNRLTKTQAQLLYQYIQHGFAEQQKMAELTGTSRQNISNRLGNIGAYLVRDYIESINNKIALLGGNN</sequence>
<comment type="caution">
    <text evidence="1">The sequence shown here is derived from an EMBL/GenBank/DDBJ whole genome shotgun (WGS) entry which is preliminary data.</text>
</comment>
<proteinExistence type="predicted"/>
<name>A0A2S7UXH9_9GAMM</name>
<dbReference type="RefSeq" id="WP_105052999.1">
    <property type="nucleotide sequence ID" value="NZ_BMYG01000001.1"/>
</dbReference>
<accession>A0A2S7UXH9</accession>
<keyword evidence="2" id="KW-1185">Reference proteome</keyword>
<dbReference type="EMBL" id="MSCH01000003">
    <property type="protein sequence ID" value="PQJ54479.1"/>
    <property type="molecule type" value="Genomic_DNA"/>
</dbReference>
<reference evidence="1 2" key="1">
    <citation type="submission" date="2016-12" db="EMBL/GenBank/DDBJ databases">
        <title>Diversity of luminous bacteria.</title>
        <authorList>
            <person name="Yoshizawa S."/>
            <person name="Kogure K."/>
        </authorList>
    </citation>
    <scope>NUCLEOTIDE SEQUENCE [LARGE SCALE GENOMIC DNA]</scope>
    <source>
        <strain evidence="1 2">SA4-48</strain>
    </source>
</reference>
<dbReference type="OrthoDB" id="7064118at2"/>